<evidence type="ECO:0000256" key="7">
    <source>
        <dbReference type="ARBA" id="ARBA00023146"/>
    </source>
</evidence>
<dbReference type="GO" id="GO:0005524">
    <property type="term" value="F:ATP binding"/>
    <property type="evidence" value="ECO:0007669"/>
    <property type="project" value="UniProtKB-KW"/>
</dbReference>
<evidence type="ECO:0000313" key="10">
    <source>
        <dbReference type="Proteomes" id="UP000822476"/>
    </source>
</evidence>
<reference evidence="9" key="1">
    <citation type="submission" date="2019-07" db="EMBL/GenBank/DDBJ databases">
        <title>Annotation for the trematode Paragonimus miyazaki's.</title>
        <authorList>
            <person name="Choi Y.-J."/>
        </authorList>
    </citation>
    <scope>NUCLEOTIDE SEQUENCE</scope>
    <source>
        <strain evidence="9">Japan</strain>
    </source>
</reference>
<keyword evidence="6" id="KW-0648">Protein biosynthesis</keyword>
<evidence type="ECO:0000256" key="2">
    <source>
        <dbReference type="ARBA" id="ARBA00013169"/>
    </source>
</evidence>
<dbReference type="SUPFAM" id="SSF50677">
    <property type="entry name" value="ValRS/IleRS/LeuRS editing domain"/>
    <property type="match status" value="1"/>
</dbReference>
<comment type="caution">
    <text evidence="9">The sequence shown here is derived from an EMBL/GenBank/DDBJ whole genome shotgun (WGS) entry which is preliminary data.</text>
</comment>
<keyword evidence="5" id="KW-0067">ATP-binding</keyword>
<proteinExistence type="inferred from homology"/>
<accession>A0A8S9YZA3</accession>
<protein>
    <recommendedName>
        <fullName evidence="2">valine--tRNA ligase</fullName>
        <ecNumber evidence="2">6.1.1.9</ecNumber>
    </recommendedName>
    <alternativeName>
        <fullName evidence="8">Valyl-tRNA synthetase</fullName>
    </alternativeName>
</protein>
<dbReference type="InterPro" id="IPR002303">
    <property type="entry name" value="Valyl-tRNA_ligase"/>
</dbReference>
<evidence type="ECO:0000313" key="9">
    <source>
        <dbReference type="EMBL" id="KAF7259894.1"/>
    </source>
</evidence>
<sequence>MFHSKVDSHIVVATTRLETMLGDTALVVHPDDTRYCHLIGQSVIHPFCPTGRHLPIIADADLVDPTKGTVSSIRFGPLQLRKSHIPEGGGPYFENISYRSGAGSAHLKSNDDPGKSVAIV</sequence>
<evidence type="ECO:0000256" key="8">
    <source>
        <dbReference type="ARBA" id="ARBA00029936"/>
    </source>
</evidence>
<evidence type="ECO:0000256" key="1">
    <source>
        <dbReference type="ARBA" id="ARBA00005594"/>
    </source>
</evidence>
<dbReference type="AlphaFoldDB" id="A0A8S9YZA3"/>
<dbReference type="EC" id="6.1.1.9" evidence="2"/>
<comment type="similarity">
    <text evidence="1">Belongs to the class-I aminoacyl-tRNA synthetase family.</text>
</comment>
<keyword evidence="10" id="KW-1185">Reference proteome</keyword>
<evidence type="ECO:0000256" key="4">
    <source>
        <dbReference type="ARBA" id="ARBA00022741"/>
    </source>
</evidence>
<dbReference type="GO" id="GO:0005829">
    <property type="term" value="C:cytosol"/>
    <property type="evidence" value="ECO:0007669"/>
    <property type="project" value="TreeGrafter"/>
</dbReference>
<dbReference type="PANTHER" id="PTHR11946">
    <property type="entry name" value="VALYL-TRNA SYNTHETASES"/>
    <property type="match status" value="1"/>
</dbReference>
<dbReference type="PANTHER" id="PTHR11946:SF109">
    <property type="entry name" value="VALINE--TRNA LIGASE"/>
    <property type="match status" value="1"/>
</dbReference>
<dbReference type="GO" id="GO:0002161">
    <property type="term" value="F:aminoacyl-tRNA deacylase activity"/>
    <property type="evidence" value="ECO:0007669"/>
    <property type="project" value="InterPro"/>
</dbReference>
<dbReference type="GO" id="GO:0006438">
    <property type="term" value="P:valyl-tRNA aminoacylation"/>
    <property type="evidence" value="ECO:0007669"/>
    <property type="project" value="InterPro"/>
</dbReference>
<keyword evidence="4" id="KW-0547">Nucleotide-binding</keyword>
<evidence type="ECO:0000256" key="6">
    <source>
        <dbReference type="ARBA" id="ARBA00022917"/>
    </source>
</evidence>
<name>A0A8S9YZA3_9TREM</name>
<keyword evidence="7" id="KW-0030">Aminoacyl-tRNA synthetase</keyword>
<dbReference type="EMBL" id="JTDE01000989">
    <property type="protein sequence ID" value="KAF7259894.1"/>
    <property type="molecule type" value="Genomic_DNA"/>
</dbReference>
<dbReference type="OrthoDB" id="629407at2759"/>
<evidence type="ECO:0000256" key="3">
    <source>
        <dbReference type="ARBA" id="ARBA00022598"/>
    </source>
</evidence>
<keyword evidence="3" id="KW-0436">Ligase</keyword>
<dbReference type="GO" id="GO:0004832">
    <property type="term" value="F:valine-tRNA ligase activity"/>
    <property type="evidence" value="ECO:0007669"/>
    <property type="project" value="UniProtKB-EC"/>
</dbReference>
<organism evidence="9 10">
    <name type="scientific">Paragonimus skrjabini miyazakii</name>
    <dbReference type="NCBI Taxonomy" id="59628"/>
    <lineage>
        <taxon>Eukaryota</taxon>
        <taxon>Metazoa</taxon>
        <taxon>Spiralia</taxon>
        <taxon>Lophotrochozoa</taxon>
        <taxon>Platyhelminthes</taxon>
        <taxon>Trematoda</taxon>
        <taxon>Digenea</taxon>
        <taxon>Plagiorchiida</taxon>
        <taxon>Troglotremata</taxon>
        <taxon>Troglotrematidae</taxon>
        <taxon>Paragonimus</taxon>
    </lineage>
</organism>
<evidence type="ECO:0000256" key="5">
    <source>
        <dbReference type="ARBA" id="ARBA00022840"/>
    </source>
</evidence>
<gene>
    <name evidence="9" type="ORF">EG68_02143</name>
</gene>
<dbReference type="Gene3D" id="3.90.740.10">
    <property type="entry name" value="Valyl/Leucyl/Isoleucyl-tRNA synthetase, editing domain"/>
    <property type="match status" value="1"/>
</dbReference>
<dbReference type="Proteomes" id="UP000822476">
    <property type="component" value="Unassembled WGS sequence"/>
</dbReference>
<dbReference type="InterPro" id="IPR009008">
    <property type="entry name" value="Val/Leu/Ile-tRNA-synth_edit"/>
</dbReference>